<proteinExistence type="predicted"/>
<accession>A0ABX2IWE2</accession>
<name>A0ABX2IWE2_9RHOB</name>
<keyword evidence="2" id="KW-1185">Reference proteome</keyword>
<evidence type="ECO:0000313" key="1">
    <source>
        <dbReference type="EMBL" id="NSX54398.1"/>
    </source>
</evidence>
<organism evidence="1 2">
    <name type="scientific">Parasulfitobacter algicola</name>
    <dbReference type="NCBI Taxonomy" id="2614809"/>
    <lineage>
        <taxon>Bacteria</taxon>
        <taxon>Pseudomonadati</taxon>
        <taxon>Pseudomonadota</taxon>
        <taxon>Alphaproteobacteria</taxon>
        <taxon>Rhodobacterales</taxon>
        <taxon>Roseobacteraceae</taxon>
        <taxon>Parasulfitobacter</taxon>
    </lineage>
</organism>
<gene>
    <name evidence="1" type="ORF">HRQ87_06245</name>
</gene>
<reference evidence="1 2" key="1">
    <citation type="submission" date="2020-06" db="EMBL/GenBank/DDBJ databases">
        <title>Sulfitobacter algicola sp. nov., isolated from green algae.</title>
        <authorList>
            <person name="Wang C."/>
        </authorList>
    </citation>
    <scope>NUCLEOTIDE SEQUENCE [LARGE SCALE GENOMIC DNA]</scope>
    <source>
        <strain evidence="1 2">1151</strain>
    </source>
</reference>
<evidence type="ECO:0000313" key="2">
    <source>
        <dbReference type="Proteomes" id="UP000777935"/>
    </source>
</evidence>
<dbReference type="Proteomes" id="UP000777935">
    <property type="component" value="Unassembled WGS sequence"/>
</dbReference>
<comment type="caution">
    <text evidence="1">The sequence shown here is derived from an EMBL/GenBank/DDBJ whole genome shotgun (WGS) entry which is preliminary data.</text>
</comment>
<dbReference type="RefSeq" id="WP_174136414.1">
    <property type="nucleotide sequence ID" value="NZ_JABUFE010000003.1"/>
</dbReference>
<protein>
    <submittedName>
        <fullName evidence="1">Uncharacterized protein</fullName>
    </submittedName>
</protein>
<dbReference type="EMBL" id="JABUFE010000003">
    <property type="protein sequence ID" value="NSX54398.1"/>
    <property type="molecule type" value="Genomic_DNA"/>
</dbReference>
<sequence>MSRHLLAQAENSRGVPAQVIVMGQIDTTDWIFRGVIFEEDGSDVPLDFFIPIFNRLPTRHSVWGTGPSLPLDTAFIGPVSYTGKGHYKFDLGLCGPDLIRVPSAEVIAKVKQCLATGECDDTS</sequence>